<keyword evidence="5 6" id="KW-0472">Membrane</keyword>
<keyword evidence="4 6" id="KW-1133">Transmembrane helix</keyword>
<dbReference type="AlphaFoldDB" id="A0A6P0CFP6"/>
<accession>A0A6P0CFP6</accession>
<evidence type="ECO:0000256" key="1">
    <source>
        <dbReference type="ARBA" id="ARBA00004370"/>
    </source>
</evidence>
<evidence type="ECO:0000313" key="7">
    <source>
        <dbReference type="EMBL" id="NEK23303.1"/>
    </source>
</evidence>
<comment type="caution">
    <text evidence="6">Lacks conserved residue(s) required for the propagation of feature annotation.</text>
</comment>
<gene>
    <name evidence="7" type="ORF">GV827_12915</name>
</gene>
<evidence type="ECO:0000256" key="5">
    <source>
        <dbReference type="ARBA" id="ARBA00023136"/>
    </source>
</evidence>
<dbReference type="PANTHER" id="PTHR23427">
    <property type="entry name" value="SURFEIT LOCUS PROTEIN"/>
    <property type="match status" value="1"/>
</dbReference>
<reference evidence="7 8" key="1">
    <citation type="submission" date="2020-01" db="EMBL/GenBank/DDBJ databases">
        <title>Sulfitobacter sediminilitoris sp. nov., isolated from a tidal flat.</title>
        <authorList>
            <person name="Park S."/>
            <person name="Yoon J.-H."/>
        </authorList>
    </citation>
    <scope>NUCLEOTIDE SEQUENCE [LARGE SCALE GENOMIC DNA]</scope>
    <source>
        <strain evidence="7 8">JBTF-M27</strain>
    </source>
</reference>
<name>A0A6P0CFP6_9RHOB</name>
<evidence type="ECO:0000256" key="6">
    <source>
        <dbReference type="RuleBase" id="RU363076"/>
    </source>
</evidence>
<dbReference type="RefSeq" id="WP_164354219.1">
    <property type="nucleotide sequence ID" value="NZ_JAABNT010000007.1"/>
</dbReference>
<protein>
    <recommendedName>
        <fullName evidence="6">SURF1-like protein</fullName>
    </recommendedName>
</protein>
<feature type="transmembrane region" description="Helical" evidence="6">
    <location>
        <begin position="197"/>
        <end position="216"/>
    </location>
</feature>
<dbReference type="InterPro" id="IPR002994">
    <property type="entry name" value="Surf1/Shy1"/>
</dbReference>
<comment type="similarity">
    <text evidence="2 6">Belongs to the SURF1 family.</text>
</comment>
<dbReference type="EMBL" id="JAABNT010000007">
    <property type="protein sequence ID" value="NEK23303.1"/>
    <property type="molecule type" value="Genomic_DNA"/>
</dbReference>
<evidence type="ECO:0000256" key="2">
    <source>
        <dbReference type="ARBA" id="ARBA00007165"/>
    </source>
</evidence>
<dbReference type="PROSITE" id="PS50895">
    <property type="entry name" value="SURF1"/>
    <property type="match status" value="1"/>
</dbReference>
<dbReference type="PANTHER" id="PTHR23427:SF2">
    <property type="entry name" value="SURFEIT LOCUS PROTEIN 1"/>
    <property type="match status" value="1"/>
</dbReference>
<comment type="caution">
    <text evidence="7">The sequence shown here is derived from an EMBL/GenBank/DDBJ whole genome shotgun (WGS) entry which is preliminary data.</text>
</comment>
<proteinExistence type="inferred from homology"/>
<comment type="subcellular location">
    <subcellularLocation>
        <location evidence="6">Cell membrane</location>
        <topology evidence="6">Multi-pass membrane protein</topology>
    </subcellularLocation>
    <subcellularLocation>
        <location evidence="1">Membrane</location>
    </subcellularLocation>
</comment>
<evidence type="ECO:0000313" key="8">
    <source>
        <dbReference type="Proteomes" id="UP000468591"/>
    </source>
</evidence>
<organism evidence="7 8">
    <name type="scientific">Sulfitobacter sediminilitoris</name>
    <dbReference type="NCBI Taxonomy" id="2698830"/>
    <lineage>
        <taxon>Bacteria</taxon>
        <taxon>Pseudomonadati</taxon>
        <taxon>Pseudomonadota</taxon>
        <taxon>Alphaproteobacteria</taxon>
        <taxon>Rhodobacterales</taxon>
        <taxon>Roseobacteraceae</taxon>
        <taxon>Sulfitobacter</taxon>
    </lineage>
</organism>
<dbReference type="InterPro" id="IPR045214">
    <property type="entry name" value="Surf1/Surf4"/>
</dbReference>
<evidence type="ECO:0000256" key="3">
    <source>
        <dbReference type="ARBA" id="ARBA00022692"/>
    </source>
</evidence>
<dbReference type="GO" id="GO:0005886">
    <property type="term" value="C:plasma membrane"/>
    <property type="evidence" value="ECO:0007669"/>
    <property type="project" value="UniProtKB-SubCell"/>
</dbReference>
<evidence type="ECO:0000256" key="4">
    <source>
        <dbReference type="ARBA" id="ARBA00022989"/>
    </source>
</evidence>
<dbReference type="CDD" id="cd06662">
    <property type="entry name" value="SURF1"/>
    <property type="match status" value="1"/>
</dbReference>
<keyword evidence="3 6" id="KW-0812">Transmembrane</keyword>
<dbReference type="Proteomes" id="UP000468591">
    <property type="component" value="Unassembled WGS sequence"/>
</dbReference>
<sequence length="226" mass="24850">MSRALFLIIIGLGGAAILVSLGIWQMQRLAWKQGVIADIEARIVAAPVVLPQNPDPEADAYLPVSVSGRFVGETKRVLVSQKTIGAGYRLITGMETDQERILIDRGFVPIDADLAIVTEELVSVTGNLQWPQETDSFTPAPDLENNIWFARDVPALAEALQTRPILIVARDLSADDGAVTPLPVDTSRIPNDHLQYAITWFSLAAIWLAMSFLFFLRRRRGQSAES</sequence>
<dbReference type="Pfam" id="PF02104">
    <property type="entry name" value="SURF1"/>
    <property type="match status" value="1"/>
</dbReference>
<keyword evidence="6" id="KW-1003">Cell membrane</keyword>
<keyword evidence="8" id="KW-1185">Reference proteome</keyword>